<feature type="chain" id="PRO_5016145025" description="DUF2884 family protein" evidence="1">
    <location>
        <begin position="18"/>
        <end position="206"/>
    </location>
</feature>
<evidence type="ECO:0000256" key="1">
    <source>
        <dbReference type="SAM" id="SignalP"/>
    </source>
</evidence>
<evidence type="ECO:0008006" key="4">
    <source>
        <dbReference type="Google" id="ProtNLM"/>
    </source>
</evidence>
<gene>
    <name evidence="2" type="ORF">C9I47_1471</name>
</gene>
<evidence type="ECO:0000313" key="2">
    <source>
        <dbReference type="EMBL" id="AWV07172.1"/>
    </source>
</evidence>
<dbReference type="Proteomes" id="UP000249447">
    <property type="component" value="Chromosome"/>
</dbReference>
<dbReference type="AlphaFoldDB" id="A0A2U9T6K3"/>
<accession>A0A2U9T6K3</accession>
<dbReference type="OrthoDB" id="6057407at2"/>
<dbReference type="KEGG" id="lmb:C9I47_1471"/>
<protein>
    <recommendedName>
        <fullName evidence="4">DUF2884 family protein</fullName>
    </recommendedName>
</protein>
<dbReference type="EMBL" id="CP029843">
    <property type="protein sequence ID" value="AWV07172.1"/>
    <property type="molecule type" value="Genomic_DNA"/>
</dbReference>
<name>A0A2U9T6K3_9GAMM</name>
<keyword evidence="1" id="KW-0732">Signal</keyword>
<feature type="signal peptide" evidence="1">
    <location>
        <begin position="1"/>
        <end position="17"/>
    </location>
</feature>
<organism evidence="2 3">
    <name type="scientific">Marilutibacter maris</name>
    <dbReference type="NCBI Taxonomy" id="1605891"/>
    <lineage>
        <taxon>Bacteria</taxon>
        <taxon>Pseudomonadati</taxon>
        <taxon>Pseudomonadota</taxon>
        <taxon>Gammaproteobacteria</taxon>
        <taxon>Lysobacterales</taxon>
        <taxon>Lysobacteraceae</taxon>
        <taxon>Marilutibacter</taxon>
    </lineage>
</organism>
<sequence length="206" mass="22258">MKKHLATALLCMLPLLAACGQDNNAAQGAADASRKTTSELRGKMQEVREKVRTEIQSEDIELDAKGADKDAPEARITPAGDFYVGDRQIEIDDAQRALLLKYRGHVAEVGAAGAEIGLQAAELATDAVGEAIKGIFTGDSEQDIEKRLENDIEGKIKASVTQLCQQLPPMLETQQALVESLPEFVPYADMDQGDIDDCMDEGKVDI</sequence>
<dbReference type="PROSITE" id="PS51257">
    <property type="entry name" value="PROKAR_LIPOPROTEIN"/>
    <property type="match status" value="1"/>
</dbReference>
<reference evidence="2 3" key="1">
    <citation type="submission" date="2018-05" db="EMBL/GenBank/DDBJ databases">
        <title>The complete genome of Lysobacter maris HZ9B, a marine bacterium antagonistic against terrestrial plant pathogens.</title>
        <authorList>
            <person name="Zhang X.-Q."/>
        </authorList>
    </citation>
    <scope>NUCLEOTIDE SEQUENCE [LARGE SCALE GENOMIC DNA]</scope>
    <source>
        <strain evidence="2 3">HZ9B</strain>
    </source>
</reference>
<proteinExistence type="predicted"/>
<dbReference type="RefSeq" id="WP_111266264.1">
    <property type="nucleotide sequence ID" value="NZ_CP029843.1"/>
</dbReference>
<evidence type="ECO:0000313" key="3">
    <source>
        <dbReference type="Proteomes" id="UP000249447"/>
    </source>
</evidence>
<keyword evidence="3" id="KW-1185">Reference proteome</keyword>